<evidence type="ECO:0000313" key="2">
    <source>
        <dbReference type="EMBL" id="TQJ01912.1"/>
    </source>
</evidence>
<comment type="caution">
    <text evidence="2">The sequence shown here is derived from an EMBL/GenBank/DDBJ whole genome shotgun (WGS) entry which is preliminary data.</text>
</comment>
<evidence type="ECO:0000313" key="3">
    <source>
        <dbReference type="Proteomes" id="UP000320876"/>
    </source>
</evidence>
<evidence type="ECO:0000256" key="1">
    <source>
        <dbReference type="SAM" id="MobiDB-lite"/>
    </source>
</evidence>
<accession>A0A542DFS5</accession>
<dbReference type="OrthoDB" id="5190690at2"/>
<dbReference type="RefSeq" id="WP_141996706.1">
    <property type="nucleotide sequence ID" value="NZ_VFML01000001.1"/>
</dbReference>
<reference evidence="2 3" key="1">
    <citation type="submission" date="2019-06" db="EMBL/GenBank/DDBJ databases">
        <title>Sequencing the genomes of 1000 actinobacteria strains.</title>
        <authorList>
            <person name="Klenk H.-P."/>
        </authorList>
    </citation>
    <scope>NUCLEOTIDE SEQUENCE [LARGE SCALE GENOMIC DNA]</scope>
    <source>
        <strain evidence="2 3">DSM 45679</strain>
    </source>
</reference>
<protein>
    <submittedName>
        <fullName evidence="2">Uncharacterized protein</fullName>
    </submittedName>
</protein>
<dbReference type="Proteomes" id="UP000320876">
    <property type="component" value="Unassembled WGS sequence"/>
</dbReference>
<keyword evidence="3" id="KW-1185">Reference proteome</keyword>
<sequence length="173" mass="18486">MVATTSACSSGVRADGPLRVGGDDADEPFARDCAPAQPGKTTVTMNNGPIFNDADERLTISAVSMVEAREMSLIEAVLVPDEGPTNGARYPQPPEKAGAGWPDRVPAEGAVLQPGDEWWFVVGLAAEGPTPSVRRFQVDYVDESGQRYRARTGTSIAVRPKCIGVEIDWPEGW</sequence>
<dbReference type="AlphaFoldDB" id="A0A542DFS5"/>
<feature type="region of interest" description="Disordered" evidence="1">
    <location>
        <begin position="1"/>
        <end position="26"/>
    </location>
</feature>
<organism evidence="2 3">
    <name type="scientific">Amycolatopsis cihanbeyliensis</name>
    <dbReference type="NCBI Taxonomy" id="1128664"/>
    <lineage>
        <taxon>Bacteria</taxon>
        <taxon>Bacillati</taxon>
        <taxon>Actinomycetota</taxon>
        <taxon>Actinomycetes</taxon>
        <taxon>Pseudonocardiales</taxon>
        <taxon>Pseudonocardiaceae</taxon>
        <taxon>Amycolatopsis</taxon>
    </lineage>
</organism>
<name>A0A542DFS5_AMYCI</name>
<gene>
    <name evidence="2" type="ORF">FB471_1628</name>
</gene>
<dbReference type="EMBL" id="VFML01000001">
    <property type="protein sequence ID" value="TQJ01912.1"/>
    <property type="molecule type" value="Genomic_DNA"/>
</dbReference>
<proteinExistence type="predicted"/>